<evidence type="ECO:0000313" key="1">
    <source>
        <dbReference type="EMBL" id="KAI4364732.1"/>
    </source>
</evidence>
<organism evidence="1 2">
    <name type="scientific">Melastoma candidum</name>
    <dbReference type="NCBI Taxonomy" id="119954"/>
    <lineage>
        <taxon>Eukaryota</taxon>
        <taxon>Viridiplantae</taxon>
        <taxon>Streptophyta</taxon>
        <taxon>Embryophyta</taxon>
        <taxon>Tracheophyta</taxon>
        <taxon>Spermatophyta</taxon>
        <taxon>Magnoliopsida</taxon>
        <taxon>eudicotyledons</taxon>
        <taxon>Gunneridae</taxon>
        <taxon>Pentapetalae</taxon>
        <taxon>rosids</taxon>
        <taxon>malvids</taxon>
        <taxon>Myrtales</taxon>
        <taxon>Melastomataceae</taxon>
        <taxon>Melastomatoideae</taxon>
        <taxon>Melastomateae</taxon>
        <taxon>Melastoma</taxon>
    </lineage>
</organism>
<evidence type="ECO:0000313" key="2">
    <source>
        <dbReference type="Proteomes" id="UP001057402"/>
    </source>
</evidence>
<dbReference type="Proteomes" id="UP001057402">
    <property type="component" value="Chromosome 6"/>
</dbReference>
<comment type="caution">
    <text evidence="1">The sequence shown here is derived from an EMBL/GenBank/DDBJ whole genome shotgun (WGS) entry which is preliminary data.</text>
</comment>
<sequence length="600" mass="68793">MDSLLHHPVHDAPLELCDWTEASYPRPCDLCHRPIGQAPQAYHCNFYQSYIHKTCAEAPLAIRHPFHPQHPLVLIHRSRPCSSSNAQRNAASSYGCHECGFEVNLDWALCTLPAKGLFPAQLPEESLGRIGHIHPLTPFNAKWEHEYCLVCDGSIVGNGYICLLSECDLIIHAACLKYLRYRDGTVLPLVKHRHQFVALHRYKSGHTVCNNCELDISGDYIACPVCDVFYHRDCANVPRTLAHLMYPGTLLTLSVGSDYDMECVSCCSRLRDCLVYVNEENQLYLHTDCALRTQEYCEKGERLEIKANLHEHHQMLLCHRTADHDTCNVCKDNVRGLGYRCAEPDCSWLLHKSCAELKLILEGHHHHPKHQLTIFQHDSNLQYRCSGCRERITGFYRYSCAQCPFHLDIQCTHRTPTIKHYLHQHNLADFGTFATLSCIICGTNGGSTIFRCVQCNFSIHLKCMELPRKVKNEGKHLHEMTLWESHVEEDGECVCFFCEKERDRDLGVYVCELCNMSYKLVADIWCAYPQLKESMEKARAAAIANVDVEIKDLEGKRLVKEKDVNRVKQQLMAQEEQLKALEEDLKATRNERETLMSRAL</sequence>
<name>A0ACB9QGZ9_9MYRT</name>
<gene>
    <name evidence="1" type="ORF">MLD38_020787</name>
</gene>
<keyword evidence="2" id="KW-1185">Reference proteome</keyword>
<dbReference type="EMBL" id="CM042885">
    <property type="protein sequence ID" value="KAI4364732.1"/>
    <property type="molecule type" value="Genomic_DNA"/>
</dbReference>
<accession>A0ACB9QGZ9</accession>
<reference evidence="2" key="1">
    <citation type="journal article" date="2023" name="Front. Plant Sci.">
        <title>Chromosomal-level genome assembly of Melastoma candidum provides insights into trichome evolution.</title>
        <authorList>
            <person name="Zhong Y."/>
            <person name="Wu W."/>
            <person name="Sun C."/>
            <person name="Zou P."/>
            <person name="Liu Y."/>
            <person name="Dai S."/>
            <person name="Zhou R."/>
        </authorList>
    </citation>
    <scope>NUCLEOTIDE SEQUENCE [LARGE SCALE GENOMIC DNA]</scope>
</reference>
<proteinExistence type="predicted"/>
<protein>
    <submittedName>
        <fullName evidence="1">Uncharacterized protein</fullName>
    </submittedName>
</protein>